<dbReference type="EMBL" id="QGDL01000001">
    <property type="protein sequence ID" value="PWJ32322.1"/>
    <property type="molecule type" value="Genomic_DNA"/>
</dbReference>
<feature type="domain" description="HPr" evidence="1">
    <location>
        <begin position="16"/>
        <end position="64"/>
    </location>
</feature>
<dbReference type="Proteomes" id="UP000245845">
    <property type="component" value="Unassembled WGS sequence"/>
</dbReference>
<comment type="caution">
    <text evidence="2">The sequence shown here is derived from an EMBL/GenBank/DDBJ whole genome shotgun (WGS) entry which is preliminary data.</text>
</comment>
<dbReference type="Pfam" id="PF00381">
    <property type="entry name" value="PTS-HPr"/>
    <property type="match status" value="1"/>
</dbReference>
<dbReference type="RefSeq" id="WP_109729662.1">
    <property type="nucleotide sequence ID" value="NZ_BAAACK010000007.1"/>
</dbReference>
<dbReference type="InterPro" id="IPR000032">
    <property type="entry name" value="HPr-like"/>
</dbReference>
<dbReference type="Gene3D" id="3.30.1340.10">
    <property type="entry name" value="HPr-like"/>
    <property type="match status" value="1"/>
</dbReference>
<evidence type="ECO:0000259" key="1">
    <source>
        <dbReference type="Pfam" id="PF00381"/>
    </source>
</evidence>
<dbReference type="SUPFAM" id="SSF55594">
    <property type="entry name" value="HPr-like"/>
    <property type="match status" value="1"/>
</dbReference>
<name>A0A2Y9B8I0_9FIRM</name>
<keyword evidence="3" id="KW-1185">Reference proteome</keyword>
<accession>A0A2Y9B8I0</accession>
<evidence type="ECO:0000313" key="2">
    <source>
        <dbReference type="EMBL" id="PWJ32322.1"/>
    </source>
</evidence>
<evidence type="ECO:0000313" key="3">
    <source>
        <dbReference type="Proteomes" id="UP000245845"/>
    </source>
</evidence>
<proteinExistence type="predicted"/>
<dbReference type="AlphaFoldDB" id="A0A2Y9B8I0"/>
<reference evidence="2 3" key="1">
    <citation type="submission" date="2018-05" db="EMBL/GenBank/DDBJ databases">
        <title>The Hungate 1000. A catalogue of reference genomes from the rumen microbiome.</title>
        <authorList>
            <person name="Kelly W."/>
        </authorList>
    </citation>
    <scope>NUCLEOTIDE SEQUENCE [LARGE SCALE GENOMIC DNA]</scope>
    <source>
        <strain evidence="2 3">NLAE-zl-C242</strain>
    </source>
</reference>
<gene>
    <name evidence="2" type="ORF">A8806_101610</name>
</gene>
<sequence length="75" mass="8705">MTTRNIQFSNMEEVMDFCSVCKNIKADIDVRHKNKWIDAKSLLGLMSLDLGEKLELVVYGEETENVDKYFSGYYS</sequence>
<protein>
    <submittedName>
        <fullName evidence="2">PTS HPr component family protein</fullName>
    </submittedName>
</protein>
<dbReference type="InterPro" id="IPR035895">
    <property type="entry name" value="HPr-like_sf"/>
</dbReference>
<dbReference type="OrthoDB" id="1858199at2"/>
<organism evidence="2 3">
    <name type="scientific">Faecalicatena orotica</name>
    <dbReference type="NCBI Taxonomy" id="1544"/>
    <lineage>
        <taxon>Bacteria</taxon>
        <taxon>Bacillati</taxon>
        <taxon>Bacillota</taxon>
        <taxon>Clostridia</taxon>
        <taxon>Lachnospirales</taxon>
        <taxon>Lachnospiraceae</taxon>
        <taxon>Faecalicatena</taxon>
    </lineage>
</organism>